<dbReference type="GO" id="GO:0008168">
    <property type="term" value="F:methyltransferase activity"/>
    <property type="evidence" value="ECO:0007669"/>
    <property type="project" value="UniProtKB-KW"/>
</dbReference>
<organism evidence="6 7">
    <name type="scientific">Sphingomonas oryzagri</name>
    <dbReference type="NCBI Taxonomy" id="3042314"/>
    <lineage>
        <taxon>Bacteria</taxon>
        <taxon>Pseudomonadati</taxon>
        <taxon>Pseudomonadota</taxon>
        <taxon>Alphaproteobacteria</taxon>
        <taxon>Sphingomonadales</taxon>
        <taxon>Sphingomonadaceae</taxon>
        <taxon>Sphingomonas</taxon>
    </lineage>
</organism>
<protein>
    <submittedName>
        <fullName evidence="6">Cyclopropane-fatty-acyl-phospholipid synthase family protein</fullName>
        <ecNumber evidence="6">2.1.1.-</ecNumber>
    </submittedName>
</protein>
<sequence>MYLNPESEADIVAFDASASDHAGPWLIRRVLRHLDCGRLTVILPSGRRIAHVGRLAGPHGIVELRNNRAFRRLATRGDVGFAEGYVAGDWTSPDLAALIAVAAENVARLDRTLEGFWPVRLWRLLGHALKRNSAKGSRRNIAFHYDLGNDFYRLWLDESMTYSSACRIAQGQSLEAAQTAKLDRIADLLALRDEDDVLEIGCGWGALANHLAPRCRSVTGLTLSAEQLAYGRAQTEAGGRADRIDLRLQDYRDERGLYDRIVSIEMLEAVGEAYWPVYFERLRACLKPGGRIVLQAITIREDRFESYKRSPDFIQRYIFPGGMLPTTAILRREAGLVGLAITHQEMFGEGYADTLAEWRRRFDAAWPAVAALGFDQSFRRLWDYYLTYCEAGFRTGTIDVGLYVLEPAA</sequence>
<dbReference type="EC" id="2.1.1.-" evidence="6"/>
<evidence type="ECO:0000256" key="5">
    <source>
        <dbReference type="ARBA" id="ARBA00023098"/>
    </source>
</evidence>
<dbReference type="GO" id="GO:0032259">
    <property type="term" value="P:methylation"/>
    <property type="evidence" value="ECO:0007669"/>
    <property type="project" value="UniProtKB-KW"/>
</dbReference>
<reference evidence="6" key="1">
    <citation type="submission" date="2023-04" db="EMBL/GenBank/DDBJ databases">
        <title>Sphingomonas sp. MAHUQ-71 isolated from rice field.</title>
        <authorList>
            <person name="Huq M.A."/>
        </authorList>
    </citation>
    <scope>NUCLEOTIDE SEQUENCE</scope>
    <source>
        <strain evidence="6">MAHUQ-71</strain>
    </source>
</reference>
<proteinExistence type="inferred from homology"/>
<dbReference type="Gene3D" id="3.40.50.150">
    <property type="entry name" value="Vaccinia Virus protein VP39"/>
    <property type="match status" value="1"/>
</dbReference>
<dbReference type="InterPro" id="IPR050723">
    <property type="entry name" value="CFA/CMAS"/>
</dbReference>
<dbReference type="RefSeq" id="WP_281044625.1">
    <property type="nucleotide sequence ID" value="NZ_JARYGZ010000001.1"/>
</dbReference>
<dbReference type="PIRSF" id="PIRSF003085">
    <property type="entry name" value="CMAS"/>
    <property type="match status" value="1"/>
</dbReference>
<dbReference type="EMBL" id="JARYGZ010000001">
    <property type="protein sequence ID" value="MDH7639351.1"/>
    <property type="molecule type" value="Genomic_DNA"/>
</dbReference>
<evidence type="ECO:0000256" key="2">
    <source>
        <dbReference type="ARBA" id="ARBA00022603"/>
    </source>
</evidence>
<evidence type="ECO:0000313" key="6">
    <source>
        <dbReference type="EMBL" id="MDH7639351.1"/>
    </source>
</evidence>
<dbReference type="Proteomes" id="UP001160625">
    <property type="component" value="Unassembled WGS sequence"/>
</dbReference>
<evidence type="ECO:0000256" key="3">
    <source>
        <dbReference type="ARBA" id="ARBA00022679"/>
    </source>
</evidence>
<keyword evidence="7" id="KW-1185">Reference proteome</keyword>
<dbReference type="PANTHER" id="PTHR43667:SF2">
    <property type="entry name" value="FATTY ACID C-METHYL TRANSFERASE"/>
    <property type="match status" value="1"/>
</dbReference>
<name>A0ABT6N4K2_9SPHN</name>
<evidence type="ECO:0000256" key="1">
    <source>
        <dbReference type="ARBA" id="ARBA00010815"/>
    </source>
</evidence>
<keyword evidence="3 6" id="KW-0808">Transferase</keyword>
<accession>A0ABT6N4K2</accession>
<keyword evidence="4" id="KW-0949">S-adenosyl-L-methionine</keyword>
<dbReference type="InterPro" id="IPR029063">
    <property type="entry name" value="SAM-dependent_MTases_sf"/>
</dbReference>
<comment type="caution">
    <text evidence="6">The sequence shown here is derived from an EMBL/GenBank/DDBJ whole genome shotgun (WGS) entry which is preliminary data.</text>
</comment>
<dbReference type="Pfam" id="PF02353">
    <property type="entry name" value="CMAS"/>
    <property type="match status" value="1"/>
</dbReference>
<dbReference type="CDD" id="cd02440">
    <property type="entry name" value="AdoMet_MTases"/>
    <property type="match status" value="1"/>
</dbReference>
<dbReference type="SUPFAM" id="SSF53335">
    <property type="entry name" value="S-adenosyl-L-methionine-dependent methyltransferases"/>
    <property type="match status" value="1"/>
</dbReference>
<evidence type="ECO:0000313" key="7">
    <source>
        <dbReference type="Proteomes" id="UP001160625"/>
    </source>
</evidence>
<keyword evidence="5" id="KW-0443">Lipid metabolism</keyword>
<dbReference type="InterPro" id="IPR003333">
    <property type="entry name" value="CMAS"/>
</dbReference>
<keyword evidence="2 6" id="KW-0489">Methyltransferase</keyword>
<gene>
    <name evidence="6" type="ORF">QGN17_11475</name>
</gene>
<comment type="similarity">
    <text evidence="1">Belongs to the CFA/CMAS family.</text>
</comment>
<evidence type="ECO:0000256" key="4">
    <source>
        <dbReference type="ARBA" id="ARBA00022691"/>
    </source>
</evidence>
<dbReference type="PANTHER" id="PTHR43667">
    <property type="entry name" value="CYCLOPROPANE-FATTY-ACYL-PHOSPHOLIPID SYNTHASE"/>
    <property type="match status" value="1"/>
</dbReference>